<keyword evidence="2" id="KW-1185">Reference proteome</keyword>
<dbReference type="EMBL" id="JACMHY010000013">
    <property type="protein sequence ID" value="MBC2868695.1"/>
    <property type="molecule type" value="Genomic_DNA"/>
</dbReference>
<accession>A0A7X1I4L6</accession>
<protein>
    <submittedName>
        <fullName evidence="1">Uncharacterized protein</fullName>
    </submittedName>
</protein>
<evidence type="ECO:0000313" key="1">
    <source>
        <dbReference type="EMBL" id="MBC2868695.1"/>
    </source>
</evidence>
<dbReference type="OrthoDB" id="4213129at2"/>
<dbReference type="Proteomes" id="UP000517694">
    <property type="component" value="Unassembled WGS sequence"/>
</dbReference>
<gene>
    <name evidence="1" type="ORF">H1R13_28145</name>
</gene>
<name>A0A7X1I4L6_9ACTN</name>
<proteinExistence type="predicted"/>
<sequence length="130" mass="14219">MQPLPTPCPADLVPDATGQDAFNAAYRSAMQQRAVFVAVECQAQRWTVKADALTAFEHDIDATVYDAVRNALIRLIRSREIRPDFSAGPVYFVLYDLENENRARELAAALHAALYGDLGPLAQAVSDTPA</sequence>
<organism evidence="1 2">
    <name type="scientific">Streptomyces mexicanus</name>
    <dbReference type="NCBI Taxonomy" id="178566"/>
    <lineage>
        <taxon>Bacteria</taxon>
        <taxon>Bacillati</taxon>
        <taxon>Actinomycetota</taxon>
        <taxon>Actinomycetes</taxon>
        <taxon>Kitasatosporales</taxon>
        <taxon>Streptomycetaceae</taxon>
        <taxon>Streptomyces</taxon>
    </lineage>
</organism>
<dbReference type="AlphaFoldDB" id="A0A7X1I4L6"/>
<comment type="caution">
    <text evidence="1">The sequence shown here is derived from an EMBL/GenBank/DDBJ whole genome shotgun (WGS) entry which is preliminary data.</text>
</comment>
<dbReference type="RefSeq" id="WP_159664919.1">
    <property type="nucleotide sequence ID" value="NZ_JACMHY010000013.1"/>
</dbReference>
<evidence type="ECO:0000313" key="2">
    <source>
        <dbReference type="Proteomes" id="UP000517694"/>
    </source>
</evidence>
<reference evidence="1 2" key="1">
    <citation type="submission" date="2020-08" db="EMBL/GenBank/DDBJ databases">
        <title>Whole-Genome Sequence of French Clinical Streptomyces mexicanus Strain Q0842.</title>
        <authorList>
            <person name="Boxberger M."/>
            <person name="La Scola B."/>
        </authorList>
    </citation>
    <scope>NUCLEOTIDE SEQUENCE [LARGE SCALE GENOMIC DNA]</scope>
    <source>
        <strain evidence="1 2">Marseille-Q0842</strain>
    </source>
</reference>